<dbReference type="AlphaFoldDB" id="A0A0G4HE48"/>
<dbReference type="InterPro" id="IPR011992">
    <property type="entry name" value="EF-hand-dom_pair"/>
</dbReference>
<accession>A0A0G4HE48</accession>
<evidence type="ECO:0000256" key="1">
    <source>
        <dbReference type="SAM" id="MobiDB-lite"/>
    </source>
</evidence>
<name>A0A0G4HE48_9ALVE</name>
<sequence length="367" mass="40126">MRCSTLGSSLNSSTGAGRDTSTVASDLLVFLRKGNPMTSFEEASLVLSAWDRDGDGVMREDESVSEWVARSSTCSFSSSILIQEAKFRREWKRLISCEPAWRLHHRGAPLEGTKQVVLSILQTSLAAEKEFERRKVELKLSQLDLPSAFRFLDARHEGCLTPEGLALAMGLLAEVEVSEISGAVRRLSGTVPGKAEMTPTRVTPRDFEWAMTQRGHTGKVTRGSPALGEGMSCMKQRASNRAGCASGKCASIHHMDLFHPQSDQTDTELANNSPQVAFAALRQAEEGVPFQARNKASWLQVAMKKRGPTTGASGSQAALRPRPSSAFLSPSRDKLEKLHMRGGMTTPGTGTFSPDRWPFPPEYLPLY</sequence>
<reference evidence="2" key="1">
    <citation type="submission" date="2014-11" db="EMBL/GenBank/DDBJ databases">
        <authorList>
            <person name="Otto D Thomas"/>
            <person name="Naeem Raeece"/>
        </authorList>
    </citation>
    <scope>NUCLEOTIDE SEQUENCE</scope>
</reference>
<dbReference type="SUPFAM" id="SSF47473">
    <property type="entry name" value="EF-hand"/>
    <property type="match status" value="1"/>
</dbReference>
<gene>
    <name evidence="2" type="ORF">Cvel_6518</name>
</gene>
<proteinExistence type="predicted"/>
<evidence type="ECO:0000313" key="2">
    <source>
        <dbReference type="EMBL" id="CEM42337.1"/>
    </source>
</evidence>
<feature type="region of interest" description="Disordered" evidence="1">
    <location>
        <begin position="306"/>
        <end position="329"/>
    </location>
</feature>
<evidence type="ECO:0008006" key="3">
    <source>
        <dbReference type="Google" id="ProtNLM"/>
    </source>
</evidence>
<dbReference type="VEuPathDB" id="CryptoDB:Cvel_6518"/>
<dbReference type="EMBL" id="CDMZ01002429">
    <property type="protein sequence ID" value="CEM42337.1"/>
    <property type="molecule type" value="Genomic_DNA"/>
</dbReference>
<organism evidence="2">
    <name type="scientific">Chromera velia CCMP2878</name>
    <dbReference type="NCBI Taxonomy" id="1169474"/>
    <lineage>
        <taxon>Eukaryota</taxon>
        <taxon>Sar</taxon>
        <taxon>Alveolata</taxon>
        <taxon>Colpodellida</taxon>
        <taxon>Chromeraceae</taxon>
        <taxon>Chromera</taxon>
    </lineage>
</organism>
<protein>
    <recommendedName>
        <fullName evidence="3">EF-hand domain-containing protein</fullName>
    </recommendedName>
</protein>